<dbReference type="GO" id="GO:0005886">
    <property type="term" value="C:plasma membrane"/>
    <property type="evidence" value="ECO:0007669"/>
    <property type="project" value="UniProtKB-SubCell"/>
</dbReference>
<evidence type="ECO:0000256" key="1">
    <source>
        <dbReference type="ARBA" id="ARBA00004651"/>
    </source>
</evidence>
<proteinExistence type="inferred from homology"/>
<evidence type="ECO:0000256" key="6">
    <source>
        <dbReference type="ARBA" id="ARBA00023136"/>
    </source>
</evidence>
<dbReference type="PROSITE" id="PS50999">
    <property type="entry name" value="COX2_TM"/>
    <property type="match status" value="1"/>
</dbReference>
<evidence type="ECO:0000256" key="3">
    <source>
        <dbReference type="ARBA" id="ARBA00022475"/>
    </source>
</evidence>
<dbReference type="KEGG" id="hhw:NCTC503_00647"/>
<gene>
    <name evidence="9" type="primary">yetF_2</name>
    <name evidence="9" type="ORF">NCTC503_00647</name>
</gene>
<keyword evidence="6 7" id="KW-0472">Membrane</keyword>
<evidence type="ECO:0000256" key="5">
    <source>
        <dbReference type="ARBA" id="ARBA00022989"/>
    </source>
</evidence>
<keyword evidence="4 7" id="KW-0812">Transmembrane</keyword>
<feature type="transmembrane region" description="Helical" evidence="7">
    <location>
        <begin position="6"/>
        <end position="23"/>
    </location>
</feature>
<dbReference type="InterPro" id="IPR011759">
    <property type="entry name" value="Cyt_c_oxidase_su2_TM_dom"/>
</dbReference>
<dbReference type="PANTHER" id="PTHR34582:SF6">
    <property type="entry name" value="UPF0702 TRANSMEMBRANE PROTEIN YCAP"/>
    <property type="match status" value="1"/>
</dbReference>
<dbReference type="OrthoDB" id="1682423at2"/>
<evidence type="ECO:0000256" key="2">
    <source>
        <dbReference type="ARBA" id="ARBA00006448"/>
    </source>
</evidence>
<dbReference type="Gene3D" id="3.30.240.20">
    <property type="entry name" value="bsu07140 like domains"/>
    <property type="match status" value="2"/>
</dbReference>
<accession>A0A4U9R197</accession>
<evidence type="ECO:0000313" key="10">
    <source>
        <dbReference type="Proteomes" id="UP000308489"/>
    </source>
</evidence>
<keyword evidence="10" id="KW-1185">Reference proteome</keyword>
<evidence type="ECO:0000256" key="4">
    <source>
        <dbReference type="ARBA" id="ARBA00022692"/>
    </source>
</evidence>
<dbReference type="GO" id="GO:0022900">
    <property type="term" value="P:electron transport chain"/>
    <property type="evidence" value="ECO:0007669"/>
    <property type="project" value="InterPro"/>
</dbReference>
<dbReference type="RefSeq" id="WP_138209412.1">
    <property type="nucleotide sequence ID" value="NZ_CBCRUQ010000001.1"/>
</dbReference>
<dbReference type="AlphaFoldDB" id="A0A4U9R197"/>
<evidence type="ECO:0000256" key="7">
    <source>
        <dbReference type="SAM" id="Phobius"/>
    </source>
</evidence>
<organism evidence="9 10">
    <name type="scientific">Hathewaya histolytica</name>
    <name type="common">Clostridium histolyticum</name>
    <dbReference type="NCBI Taxonomy" id="1498"/>
    <lineage>
        <taxon>Bacteria</taxon>
        <taxon>Bacillati</taxon>
        <taxon>Bacillota</taxon>
        <taxon>Clostridia</taxon>
        <taxon>Eubacteriales</taxon>
        <taxon>Clostridiaceae</taxon>
        <taxon>Hathewaya</taxon>
    </lineage>
</organism>
<sequence length="229" mass="26460">MFILIVRTILLYFVALIIMRLMGKRQIGELQPFEIVLTVMVSELASLPMQDNRIPLIHTIIPLVILLILQILTSILQLKSEKAREILSGKPSILIQHGTIDVDELKNQRININDLLEELRLKDIYNVEDVQYAILETSGQLSIIPKADNDIVTKKDLNIKAKQEEMPISLILDGNINDENLKLINKDRQWLINKLEASKIYSYEKIFHAYINTEGKFVYQLKKEGRRSK</sequence>
<dbReference type="InterPro" id="IPR023090">
    <property type="entry name" value="UPF0702_alpha/beta_dom_sf"/>
</dbReference>
<comment type="subcellular location">
    <subcellularLocation>
        <location evidence="1">Cell membrane</location>
        <topology evidence="1">Multi-pass membrane protein</topology>
    </subcellularLocation>
</comment>
<keyword evidence="3" id="KW-1003">Cell membrane</keyword>
<evidence type="ECO:0000259" key="8">
    <source>
        <dbReference type="PROSITE" id="PS50999"/>
    </source>
</evidence>
<feature type="transmembrane region" description="Helical" evidence="7">
    <location>
        <begin position="55"/>
        <end position="76"/>
    </location>
</feature>
<dbReference type="EMBL" id="LR590481">
    <property type="protein sequence ID" value="VTQ84972.1"/>
    <property type="molecule type" value="Genomic_DNA"/>
</dbReference>
<keyword evidence="5 7" id="KW-1133">Transmembrane helix</keyword>
<evidence type="ECO:0000313" key="9">
    <source>
        <dbReference type="EMBL" id="VTQ84972.1"/>
    </source>
</evidence>
<comment type="similarity">
    <text evidence="2">Belongs to the UPF0702 family.</text>
</comment>
<feature type="domain" description="Cytochrome oxidase subunit II transmembrane region profile" evidence="8">
    <location>
        <begin position="1"/>
        <end position="84"/>
    </location>
</feature>
<dbReference type="Pfam" id="PF04239">
    <property type="entry name" value="DUF421"/>
    <property type="match status" value="1"/>
</dbReference>
<dbReference type="Proteomes" id="UP000308489">
    <property type="component" value="Chromosome 1"/>
</dbReference>
<protein>
    <submittedName>
        <fullName evidence="9">Protein of uncharacterized function (DUF421)</fullName>
    </submittedName>
</protein>
<name>A0A4U9R197_HATHI</name>
<reference evidence="9 10" key="1">
    <citation type="submission" date="2019-05" db="EMBL/GenBank/DDBJ databases">
        <authorList>
            <consortium name="Pathogen Informatics"/>
        </authorList>
    </citation>
    <scope>NUCLEOTIDE SEQUENCE [LARGE SCALE GENOMIC DNA]</scope>
    <source>
        <strain evidence="9 10">NCTC503</strain>
    </source>
</reference>
<dbReference type="InterPro" id="IPR007353">
    <property type="entry name" value="DUF421"/>
</dbReference>
<dbReference type="PANTHER" id="PTHR34582">
    <property type="entry name" value="UPF0702 TRANSMEMBRANE PROTEIN YCAP"/>
    <property type="match status" value="1"/>
</dbReference>